<keyword evidence="10" id="KW-0808">Transferase</keyword>
<evidence type="ECO:0000313" key="26">
    <source>
        <dbReference type="Proteomes" id="UP000183071"/>
    </source>
</evidence>
<evidence type="ECO:0000256" key="19">
    <source>
        <dbReference type="ARBA" id="ARBA00031825"/>
    </source>
</evidence>
<comment type="subcellular location">
    <subcellularLocation>
        <location evidence="2">Cell membrane</location>
        <topology evidence="2">Multi-pass membrane protein</topology>
    </subcellularLocation>
</comment>
<proteinExistence type="inferred from homology"/>
<evidence type="ECO:0000256" key="16">
    <source>
        <dbReference type="ARBA" id="ARBA00023209"/>
    </source>
</evidence>
<keyword evidence="9" id="KW-0444">Lipid biosynthesis</keyword>
<keyword evidence="8" id="KW-1003">Cell membrane</keyword>
<evidence type="ECO:0000256" key="7">
    <source>
        <dbReference type="ARBA" id="ARBA00019373"/>
    </source>
</evidence>
<feature type="transmembrane region" description="Helical" evidence="24">
    <location>
        <begin position="129"/>
        <end position="146"/>
    </location>
</feature>
<evidence type="ECO:0000256" key="24">
    <source>
        <dbReference type="SAM" id="Phobius"/>
    </source>
</evidence>
<keyword evidence="26" id="KW-1185">Reference proteome</keyword>
<evidence type="ECO:0000256" key="12">
    <source>
        <dbReference type="ARBA" id="ARBA00022695"/>
    </source>
</evidence>
<feature type="transmembrane region" description="Helical" evidence="24">
    <location>
        <begin position="22"/>
        <end position="41"/>
    </location>
</feature>
<feature type="transmembrane region" description="Helical" evidence="24">
    <location>
        <begin position="193"/>
        <end position="211"/>
    </location>
</feature>
<evidence type="ECO:0000256" key="6">
    <source>
        <dbReference type="ARBA" id="ARBA00012487"/>
    </source>
</evidence>
<evidence type="ECO:0000256" key="23">
    <source>
        <dbReference type="ARBA" id="ARBA00033406"/>
    </source>
</evidence>
<evidence type="ECO:0000256" key="17">
    <source>
        <dbReference type="ARBA" id="ARBA00023264"/>
    </source>
</evidence>
<feature type="transmembrane region" description="Helical" evidence="24">
    <location>
        <begin position="47"/>
        <end position="63"/>
    </location>
</feature>
<keyword evidence="12 25" id="KW-0548">Nucleotidyltransferase</keyword>
<feature type="transmembrane region" description="Helical" evidence="24">
    <location>
        <begin position="91"/>
        <end position="109"/>
    </location>
</feature>
<feature type="transmembrane region" description="Helical" evidence="24">
    <location>
        <begin position="152"/>
        <end position="172"/>
    </location>
</feature>
<keyword evidence="11 24" id="KW-0812">Transmembrane</keyword>
<accession>A0A1H5HC65</accession>
<evidence type="ECO:0000256" key="2">
    <source>
        <dbReference type="ARBA" id="ARBA00004651"/>
    </source>
</evidence>
<evidence type="ECO:0000313" key="25">
    <source>
        <dbReference type="EMBL" id="SEE25616.1"/>
    </source>
</evidence>
<comment type="pathway">
    <text evidence="4">Lipid metabolism.</text>
</comment>
<evidence type="ECO:0000256" key="14">
    <source>
        <dbReference type="ARBA" id="ARBA00023098"/>
    </source>
</evidence>
<evidence type="ECO:0000256" key="15">
    <source>
        <dbReference type="ARBA" id="ARBA00023136"/>
    </source>
</evidence>
<evidence type="ECO:0000256" key="18">
    <source>
        <dbReference type="ARBA" id="ARBA00029893"/>
    </source>
</evidence>
<keyword evidence="15 24" id="KW-0472">Membrane</keyword>
<evidence type="ECO:0000256" key="20">
    <source>
        <dbReference type="ARBA" id="ARBA00032253"/>
    </source>
</evidence>
<keyword evidence="16" id="KW-0594">Phospholipid biosynthesis</keyword>
<comment type="caution">
    <text evidence="25">The sequence shown here is derived from an EMBL/GenBank/DDBJ whole genome shotgun (WGS) entry which is preliminary data.</text>
</comment>
<sequence length="282" mass="32316">MATITQKTYICCCLKIYNMRNLLRRSFSGIIYVLIFISAILFSKESYTILITFFGFLCIWEFSRMISLKNYAAYILFPLTLYLLISRQYSYASMGILAITLLSSTYLLYQLFVKKEISYKDNRQKLGLTYRYVIFSMCFLVLLPFYENSFHPYLMISILSLIWVNDSFAFLIGKNFGKHKLFPSVSPKKTIEGFIGGLVFSLLAALLISKFNLDFSMLNWLIISVLVSALGTTGDLVESKFKRQAGIKDSGNIMPGHGGILDRLDSLLFAAPFVYLFINYII</sequence>
<dbReference type="EC" id="2.7.7.41" evidence="6"/>
<evidence type="ECO:0000256" key="5">
    <source>
        <dbReference type="ARBA" id="ARBA00010185"/>
    </source>
</evidence>
<evidence type="ECO:0000256" key="9">
    <source>
        <dbReference type="ARBA" id="ARBA00022516"/>
    </source>
</evidence>
<evidence type="ECO:0000256" key="11">
    <source>
        <dbReference type="ARBA" id="ARBA00022692"/>
    </source>
</evidence>
<evidence type="ECO:0000256" key="3">
    <source>
        <dbReference type="ARBA" id="ARBA00005119"/>
    </source>
</evidence>
<protein>
    <recommendedName>
        <fullName evidence="7">Phosphatidate cytidylyltransferase</fullName>
        <ecNumber evidence="6">2.7.7.41</ecNumber>
    </recommendedName>
    <alternativeName>
        <fullName evidence="20">CDP-DAG synthase</fullName>
    </alternativeName>
    <alternativeName>
        <fullName evidence="22">CDP-DG synthase</fullName>
    </alternativeName>
    <alternativeName>
        <fullName evidence="18">CDP-diacylglycerol synthase</fullName>
    </alternativeName>
    <alternativeName>
        <fullName evidence="21">CDP-diglyceride pyrophosphorylase</fullName>
    </alternativeName>
    <alternativeName>
        <fullName evidence="23">CDP-diglyceride synthase</fullName>
    </alternativeName>
    <alternativeName>
        <fullName evidence="19">CTP:phosphatidate cytidylyltransferase</fullName>
    </alternativeName>
</protein>
<feature type="transmembrane region" description="Helical" evidence="24">
    <location>
        <begin position="70"/>
        <end position="85"/>
    </location>
</feature>
<dbReference type="Proteomes" id="UP000183071">
    <property type="component" value="Unassembled WGS sequence"/>
</dbReference>
<comment type="similarity">
    <text evidence="5">Belongs to the CDS family.</text>
</comment>
<evidence type="ECO:0000256" key="21">
    <source>
        <dbReference type="ARBA" id="ARBA00032396"/>
    </source>
</evidence>
<name>A0A1H5HC65_9FLAO</name>
<evidence type="ECO:0000256" key="13">
    <source>
        <dbReference type="ARBA" id="ARBA00022989"/>
    </source>
</evidence>
<keyword evidence="13 24" id="KW-1133">Transmembrane helix</keyword>
<reference evidence="25 26" key="1">
    <citation type="submission" date="2016-10" db="EMBL/GenBank/DDBJ databases">
        <authorList>
            <person name="Varghese N."/>
            <person name="Submissions S."/>
        </authorList>
    </citation>
    <scope>NUCLEOTIDE SEQUENCE [LARGE SCALE GENOMIC DNA]</scope>
    <source>
        <strain evidence="25 26">DSW-5</strain>
    </source>
</reference>
<evidence type="ECO:0000256" key="8">
    <source>
        <dbReference type="ARBA" id="ARBA00022475"/>
    </source>
</evidence>
<dbReference type="PANTHER" id="PTHR46382">
    <property type="entry name" value="PHOSPHATIDATE CYTIDYLYLTRANSFERASE"/>
    <property type="match status" value="1"/>
</dbReference>
<comment type="catalytic activity">
    <reaction evidence="1">
        <text>a 1,2-diacyl-sn-glycero-3-phosphate + CTP + H(+) = a CDP-1,2-diacyl-sn-glycerol + diphosphate</text>
        <dbReference type="Rhea" id="RHEA:16229"/>
        <dbReference type="ChEBI" id="CHEBI:15378"/>
        <dbReference type="ChEBI" id="CHEBI:33019"/>
        <dbReference type="ChEBI" id="CHEBI:37563"/>
        <dbReference type="ChEBI" id="CHEBI:58332"/>
        <dbReference type="ChEBI" id="CHEBI:58608"/>
        <dbReference type="EC" id="2.7.7.41"/>
    </reaction>
</comment>
<keyword evidence="17" id="KW-1208">Phospholipid metabolism</keyword>
<organism evidence="25 26">
    <name type="scientific">Polaribacter dokdonensis DSW-5</name>
    <dbReference type="NCBI Taxonomy" id="1300348"/>
    <lineage>
        <taxon>Bacteria</taxon>
        <taxon>Pseudomonadati</taxon>
        <taxon>Bacteroidota</taxon>
        <taxon>Flavobacteriia</taxon>
        <taxon>Flavobacteriales</taxon>
        <taxon>Flavobacteriaceae</taxon>
    </lineage>
</organism>
<evidence type="ECO:0000256" key="22">
    <source>
        <dbReference type="ARBA" id="ARBA00032743"/>
    </source>
</evidence>
<comment type="pathway">
    <text evidence="3">Phospholipid metabolism; CDP-diacylglycerol biosynthesis; CDP-diacylglycerol from sn-glycerol 3-phosphate: step 3/3.</text>
</comment>
<dbReference type="GO" id="GO:0016779">
    <property type="term" value="F:nucleotidyltransferase activity"/>
    <property type="evidence" value="ECO:0007669"/>
    <property type="project" value="UniProtKB-KW"/>
</dbReference>
<dbReference type="Pfam" id="PF01148">
    <property type="entry name" value="CTP_transf_1"/>
    <property type="match status" value="1"/>
</dbReference>
<gene>
    <name evidence="25" type="ORF">SAMN05444353_1419</name>
</gene>
<dbReference type="EMBL" id="FNUE01000001">
    <property type="protein sequence ID" value="SEE25616.1"/>
    <property type="molecule type" value="Genomic_DNA"/>
</dbReference>
<dbReference type="PANTHER" id="PTHR46382:SF1">
    <property type="entry name" value="PHOSPHATIDATE CYTIDYLYLTRANSFERASE"/>
    <property type="match status" value="1"/>
</dbReference>
<evidence type="ECO:0000256" key="4">
    <source>
        <dbReference type="ARBA" id="ARBA00005189"/>
    </source>
</evidence>
<evidence type="ECO:0000256" key="1">
    <source>
        <dbReference type="ARBA" id="ARBA00001698"/>
    </source>
</evidence>
<evidence type="ECO:0000256" key="10">
    <source>
        <dbReference type="ARBA" id="ARBA00022679"/>
    </source>
</evidence>
<keyword evidence="14" id="KW-0443">Lipid metabolism</keyword>